<evidence type="ECO:0000259" key="7">
    <source>
        <dbReference type="PROSITE" id="PS50066"/>
    </source>
</evidence>
<dbReference type="Gene3D" id="3.40.1810.10">
    <property type="entry name" value="Transcription factor, MADS-box"/>
    <property type="match status" value="1"/>
</dbReference>
<dbReference type="SMART" id="SM00432">
    <property type="entry name" value="MADS"/>
    <property type="match status" value="1"/>
</dbReference>
<gene>
    <name evidence="9" type="primary">LOC104733986</name>
</gene>
<evidence type="ECO:0000256" key="6">
    <source>
        <dbReference type="SAM" id="MobiDB-lite"/>
    </source>
</evidence>
<feature type="region of interest" description="Disordered" evidence="6">
    <location>
        <begin position="142"/>
        <end position="161"/>
    </location>
</feature>
<dbReference type="RefSeq" id="XP_010451805.1">
    <property type="nucleotide sequence ID" value="XM_010453503.2"/>
</dbReference>
<keyword evidence="2" id="KW-0805">Transcription regulation</keyword>
<dbReference type="SUPFAM" id="SSF55455">
    <property type="entry name" value="SRF-like"/>
    <property type="match status" value="1"/>
</dbReference>
<evidence type="ECO:0000313" key="8">
    <source>
        <dbReference type="Proteomes" id="UP000694864"/>
    </source>
</evidence>
<dbReference type="GeneID" id="104733986"/>
<dbReference type="Pfam" id="PF00319">
    <property type="entry name" value="SRF-TF"/>
    <property type="match status" value="1"/>
</dbReference>
<keyword evidence="3" id="KW-0238">DNA-binding</keyword>
<reference evidence="9" key="2">
    <citation type="submission" date="2025-08" db="UniProtKB">
        <authorList>
            <consortium name="RefSeq"/>
        </authorList>
    </citation>
    <scope>IDENTIFICATION</scope>
    <source>
        <tissue evidence="9">Leaf</tissue>
    </source>
</reference>
<evidence type="ECO:0000256" key="1">
    <source>
        <dbReference type="ARBA" id="ARBA00004123"/>
    </source>
</evidence>
<dbReference type="InterPro" id="IPR002100">
    <property type="entry name" value="TF_MADSbox"/>
</dbReference>
<evidence type="ECO:0000256" key="4">
    <source>
        <dbReference type="ARBA" id="ARBA00023163"/>
    </source>
</evidence>
<comment type="subcellular location">
    <subcellularLocation>
        <location evidence="1">Nucleus</location>
    </subcellularLocation>
</comment>
<keyword evidence="4" id="KW-0804">Transcription</keyword>
<feature type="compositionally biased region" description="Polar residues" evidence="6">
    <location>
        <begin position="149"/>
        <end position="161"/>
    </location>
</feature>
<organism evidence="8 9">
    <name type="scientific">Camelina sativa</name>
    <name type="common">False flax</name>
    <name type="synonym">Myagrum sativum</name>
    <dbReference type="NCBI Taxonomy" id="90675"/>
    <lineage>
        <taxon>Eukaryota</taxon>
        <taxon>Viridiplantae</taxon>
        <taxon>Streptophyta</taxon>
        <taxon>Embryophyta</taxon>
        <taxon>Tracheophyta</taxon>
        <taxon>Spermatophyta</taxon>
        <taxon>Magnoliopsida</taxon>
        <taxon>eudicotyledons</taxon>
        <taxon>Gunneridae</taxon>
        <taxon>Pentapetalae</taxon>
        <taxon>rosids</taxon>
        <taxon>malvids</taxon>
        <taxon>Brassicales</taxon>
        <taxon>Brassicaceae</taxon>
        <taxon>Camelineae</taxon>
        <taxon>Camelina</taxon>
    </lineage>
</organism>
<sequence length="288" mass="33061">MRSLPSSSSSYSLASTSLSNRLETVFRKAEQLSILCQIDVCVIYYGPKGDLKTFPNDKDKVRNMAMRYIQLNEALRNKKRVNLSEFLKDKGGLENPNKRRKTCPKDKGLDVLIQDKGLDVLIQSLELNISTFQERVRFLESSSSSSSSQNHQTQSLNPNPRQFSLFMYNHRDNTLSQIPLSDYDRMSDITNNSFQHPCYSGVQDSVNNFGMNQLMHKEFYGYDHNMCSMDSINRNSFQHPCEENYSAVQESVDNSGLMQHEVYGYDQNLCTSNFTYRNVPQPSFSNPV</sequence>
<keyword evidence="5" id="KW-0539">Nucleus</keyword>
<evidence type="ECO:0000256" key="5">
    <source>
        <dbReference type="ARBA" id="ARBA00023242"/>
    </source>
</evidence>
<keyword evidence="8" id="KW-1185">Reference proteome</keyword>
<dbReference type="PROSITE" id="PS50066">
    <property type="entry name" value="MADS_BOX_2"/>
    <property type="match status" value="1"/>
</dbReference>
<accession>A0ABM0V6U1</accession>
<evidence type="ECO:0000256" key="3">
    <source>
        <dbReference type="ARBA" id="ARBA00023125"/>
    </source>
</evidence>
<dbReference type="Proteomes" id="UP000694864">
    <property type="component" value="Chromosome 12"/>
</dbReference>
<protein>
    <submittedName>
        <fullName evidence="9">Agamous-like MADS-box protein AGL75</fullName>
    </submittedName>
</protein>
<proteinExistence type="predicted"/>
<name>A0ABM0V6U1_CAMSA</name>
<feature type="domain" description="MADS-box" evidence="7">
    <location>
        <begin position="16"/>
        <end position="58"/>
    </location>
</feature>
<evidence type="ECO:0000256" key="2">
    <source>
        <dbReference type="ARBA" id="ARBA00023015"/>
    </source>
</evidence>
<evidence type="ECO:0000313" key="9">
    <source>
        <dbReference type="RefSeq" id="XP_010451805.1"/>
    </source>
</evidence>
<dbReference type="InterPro" id="IPR036879">
    <property type="entry name" value="TF_MADSbox_sf"/>
</dbReference>
<reference evidence="8" key="1">
    <citation type="journal article" date="2014" name="Nat. Commun.">
        <title>The emerging biofuel crop Camelina sativa retains a highly undifferentiated hexaploid genome structure.</title>
        <authorList>
            <person name="Kagale S."/>
            <person name="Koh C."/>
            <person name="Nixon J."/>
            <person name="Bollina V."/>
            <person name="Clarke W.E."/>
            <person name="Tuteja R."/>
            <person name="Spillane C."/>
            <person name="Robinson S.J."/>
            <person name="Links M.G."/>
            <person name="Clarke C."/>
            <person name="Higgins E.E."/>
            <person name="Huebert T."/>
            <person name="Sharpe A.G."/>
            <person name="Parkin I.A."/>
        </authorList>
    </citation>
    <scope>NUCLEOTIDE SEQUENCE [LARGE SCALE GENOMIC DNA]</scope>
    <source>
        <strain evidence="8">cv. DH55</strain>
    </source>
</reference>